<reference evidence="3 4" key="1">
    <citation type="submission" date="2022-05" db="EMBL/GenBank/DDBJ databases">
        <title>Genome Sequencing of Bee-Associated Microbes.</title>
        <authorList>
            <person name="Dunlap C."/>
        </authorList>
    </citation>
    <scope>NUCLEOTIDE SEQUENCE [LARGE SCALE GENOMIC DNA]</scope>
    <source>
        <strain evidence="3 4">NRRL NRS-1438</strain>
    </source>
</reference>
<evidence type="ECO:0000259" key="2">
    <source>
        <dbReference type="PROSITE" id="PS51677"/>
    </source>
</evidence>
<protein>
    <submittedName>
        <fullName evidence="3">Polysaccharide deacetylase family protein</fullName>
    </submittedName>
</protein>
<keyword evidence="4" id="KW-1185">Reference proteome</keyword>
<dbReference type="SUPFAM" id="SSF88713">
    <property type="entry name" value="Glycoside hydrolase/deacetylase"/>
    <property type="match status" value="1"/>
</dbReference>
<dbReference type="PANTHER" id="PTHR10587:SF137">
    <property type="entry name" value="4-DEOXY-4-FORMAMIDO-L-ARABINOSE-PHOSPHOUNDECAPRENOL DEFORMYLASE ARND-RELATED"/>
    <property type="match status" value="1"/>
</dbReference>
<gene>
    <name evidence="3" type="ORF">M5X09_15595</name>
</gene>
<dbReference type="InterPro" id="IPR002509">
    <property type="entry name" value="NODB_dom"/>
</dbReference>
<organism evidence="3 4">
    <name type="scientific">Paenibacillus apiarius</name>
    <dbReference type="NCBI Taxonomy" id="46240"/>
    <lineage>
        <taxon>Bacteria</taxon>
        <taxon>Bacillati</taxon>
        <taxon>Bacillota</taxon>
        <taxon>Bacilli</taxon>
        <taxon>Bacillales</taxon>
        <taxon>Paenibacillaceae</taxon>
        <taxon>Paenibacillus</taxon>
    </lineage>
</organism>
<keyword evidence="1" id="KW-1133">Transmembrane helix</keyword>
<feature type="transmembrane region" description="Helical" evidence="1">
    <location>
        <begin position="6"/>
        <end position="27"/>
    </location>
</feature>
<evidence type="ECO:0000256" key="1">
    <source>
        <dbReference type="SAM" id="Phobius"/>
    </source>
</evidence>
<dbReference type="Proteomes" id="UP001207626">
    <property type="component" value="Unassembled WGS sequence"/>
</dbReference>
<dbReference type="CDD" id="cd10959">
    <property type="entry name" value="CE4_NodB_like_3"/>
    <property type="match status" value="1"/>
</dbReference>
<evidence type="ECO:0000313" key="4">
    <source>
        <dbReference type="Proteomes" id="UP001207626"/>
    </source>
</evidence>
<dbReference type="PANTHER" id="PTHR10587">
    <property type="entry name" value="GLYCOSYL TRANSFERASE-RELATED"/>
    <property type="match status" value="1"/>
</dbReference>
<accession>A0ABT4DUR5</accession>
<dbReference type="PROSITE" id="PS51677">
    <property type="entry name" value="NODB"/>
    <property type="match status" value="1"/>
</dbReference>
<dbReference type="Gene3D" id="3.20.20.370">
    <property type="entry name" value="Glycoside hydrolase/deacetylase"/>
    <property type="match status" value="1"/>
</dbReference>
<keyword evidence="1" id="KW-0812">Transmembrane</keyword>
<name>A0ABT4DUR5_9BACL</name>
<dbReference type="InterPro" id="IPR050248">
    <property type="entry name" value="Polysacc_deacetylase_ArnD"/>
</dbReference>
<sequence>MQKLMLGVSIFVLLLIFIYMALPFFMTRICGIGVFRKGKHAAQVAFTFDDGPDPRYTPQLLDLLQEHGIKATFFVLGCKAEKYPELMRRIYREGHQIGIHNYTHLPNWLMTPRQVRRQHVDRSADIVERITGERPAFYRPPWGILNAGDFLFLRKSYRLVLWSVMGWDWKRDTDADRLKRRLIKKIKPGSVVLLHDSGDTIGADEAAPQQMLEGLQDVLKELRLKGYQCVRADELQALRCAGYDKGVDRGRVPINVALPRIYK</sequence>
<dbReference type="EMBL" id="JAMDLW010000020">
    <property type="protein sequence ID" value="MCY9521074.1"/>
    <property type="molecule type" value="Genomic_DNA"/>
</dbReference>
<keyword evidence="1" id="KW-0472">Membrane</keyword>
<proteinExistence type="predicted"/>
<feature type="domain" description="NodB homology" evidence="2">
    <location>
        <begin position="42"/>
        <end position="230"/>
    </location>
</feature>
<dbReference type="InterPro" id="IPR011330">
    <property type="entry name" value="Glyco_hydro/deAcase_b/a-brl"/>
</dbReference>
<dbReference type="RefSeq" id="WP_087435757.1">
    <property type="nucleotide sequence ID" value="NZ_JAMDLV010000019.1"/>
</dbReference>
<dbReference type="Pfam" id="PF01522">
    <property type="entry name" value="Polysacc_deac_1"/>
    <property type="match status" value="1"/>
</dbReference>
<evidence type="ECO:0000313" key="3">
    <source>
        <dbReference type="EMBL" id="MCY9521074.1"/>
    </source>
</evidence>
<comment type="caution">
    <text evidence="3">The sequence shown here is derived from an EMBL/GenBank/DDBJ whole genome shotgun (WGS) entry which is preliminary data.</text>
</comment>